<gene>
    <name evidence="2" type="ORF">KK078_07285</name>
</gene>
<keyword evidence="3" id="KW-1185">Reference proteome</keyword>
<keyword evidence="1" id="KW-0732">Signal</keyword>
<dbReference type="Proteomes" id="UP001319180">
    <property type="component" value="Unassembled WGS sequence"/>
</dbReference>
<dbReference type="RefSeq" id="WP_254089593.1">
    <property type="nucleotide sequence ID" value="NZ_JAHESC010000008.1"/>
</dbReference>
<proteinExistence type="predicted"/>
<feature type="signal peptide" evidence="1">
    <location>
        <begin position="1"/>
        <end position="22"/>
    </location>
</feature>
<evidence type="ECO:0008006" key="4">
    <source>
        <dbReference type="Google" id="ProtNLM"/>
    </source>
</evidence>
<name>A0AAP2D853_9BACT</name>
<comment type="caution">
    <text evidence="2">The sequence shown here is derived from an EMBL/GenBank/DDBJ whole genome shotgun (WGS) entry which is preliminary data.</text>
</comment>
<evidence type="ECO:0000256" key="1">
    <source>
        <dbReference type="SAM" id="SignalP"/>
    </source>
</evidence>
<accession>A0AAP2D853</accession>
<sequence length="130" mass="14319">MVKIPFILRPLTVLLFSAGVLACGSDDDTGSACDDGSDRVCGVCNPVENLAWLRDKIAALENSEEGDEITLYTGTYENRIVIVQGSCCAACLWMPVLWTCDGQRLDESTSMQNIADQKLIWHGSHCQRYD</sequence>
<evidence type="ECO:0000313" key="3">
    <source>
        <dbReference type="Proteomes" id="UP001319180"/>
    </source>
</evidence>
<feature type="chain" id="PRO_5042992603" description="Lipoprotein" evidence="1">
    <location>
        <begin position="23"/>
        <end position="130"/>
    </location>
</feature>
<dbReference type="PROSITE" id="PS51257">
    <property type="entry name" value="PROKAR_LIPOPROTEIN"/>
    <property type="match status" value="1"/>
</dbReference>
<evidence type="ECO:0000313" key="2">
    <source>
        <dbReference type="EMBL" id="MBT1686351.1"/>
    </source>
</evidence>
<reference evidence="2 3" key="1">
    <citation type="submission" date="2021-05" db="EMBL/GenBank/DDBJ databases">
        <title>A Polyphasic approach of four new species of the genus Ohtaekwangia: Ohtaekwangia histidinii sp. nov., Ohtaekwangia cretensis sp. nov., Ohtaekwangia indiensis sp. nov., Ohtaekwangia reichenbachii sp. nov. from diverse environment.</title>
        <authorList>
            <person name="Octaviana S."/>
        </authorList>
    </citation>
    <scope>NUCLEOTIDE SEQUENCE [LARGE SCALE GENOMIC DNA]</scope>
    <source>
        <strain evidence="2 3">PWU37</strain>
    </source>
</reference>
<organism evidence="2 3">
    <name type="scientific">Dawidia soli</name>
    <dbReference type="NCBI Taxonomy" id="2782352"/>
    <lineage>
        <taxon>Bacteria</taxon>
        <taxon>Pseudomonadati</taxon>
        <taxon>Bacteroidota</taxon>
        <taxon>Cytophagia</taxon>
        <taxon>Cytophagales</taxon>
        <taxon>Chryseotaleaceae</taxon>
        <taxon>Dawidia</taxon>
    </lineage>
</organism>
<dbReference type="EMBL" id="JAHESC010000008">
    <property type="protein sequence ID" value="MBT1686351.1"/>
    <property type="molecule type" value="Genomic_DNA"/>
</dbReference>
<protein>
    <recommendedName>
        <fullName evidence="4">Lipoprotein</fullName>
    </recommendedName>
</protein>
<dbReference type="AlphaFoldDB" id="A0AAP2D853"/>